<dbReference type="Gene3D" id="3.40.50.150">
    <property type="entry name" value="Vaccinia Virus protein VP39"/>
    <property type="match status" value="1"/>
</dbReference>
<dbReference type="Pfam" id="PF02384">
    <property type="entry name" value="N6_Mtase"/>
    <property type="match status" value="1"/>
</dbReference>
<dbReference type="GO" id="GO:0008168">
    <property type="term" value="F:methyltransferase activity"/>
    <property type="evidence" value="ECO:0007669"/>
    <property type="project" value="UniProtKB-KW"/>
</dbReference>
<feature type="domain" description="DNA methylase adenine-specific" evidence="1">
    <location>
        <begin position="178"/>
        <end position="277"/>
    </location>
</feature>
<dbReference type="PANTHER" id="PTHR42998:SF1">
    <property type="entry name" value="TYPE I RESTRICTION ENZYME HINDI METHYLASE SUBUNIT"/>
    <property type="match status" value="1"/>
</dbReference>
<comment type="caution">
    <text evidence="2">The sequence shown here is derived from an EMBL/GenBank/DDBJ whole genome shotgun (WGS) entry which is preliminary data.</text>
</comment>
<dbReference type="GO" id="GO:0032259">
    <property type="term" value="P:methylation"/>
    <property type="evidence" value="ECO:0007669"/>
    <property type="project" value="UniProtKB-KW"/>
</dbReference>
<dbReference type="InterPro" id="IPR052916">
    <property type="entry name" value="Type-I_RE_MTase_Subunit"/>
</dbReference>
<dbReference type="PANTHER" id="PTHR42998">
    <property type="entry name" value="TYPE I RESTRICTION ENZYME HINDVIIP M PROTEIN-RELATED"/>
    <property type="match status" value="1"/>
</dbReference>
<protein>
    <submittedName>
        <fullName evidence="2">SAM-dependent methyltransferase</fullName>
    </submittedName>
</protein>
<evidence type="ECO:0000313" key="3">
    <source>
        <dbReference type="Proteomes" id="UP001521150"/>
    </source>
</evidence>
<keyword evidence="2" id="KW-0489">Methyltransferase</keyword>
<sequence>MTASPRFALLPKQSQKGVRVVMAARKKAPAVRPVPPTDVGAHAHKIAEAVAKAWHGSYGSGRLDVPLSVVSTLAAAPQNDSHGNDNTDAMITWSPDDFFAFARMIWRAVIQERPEITALLYPLIAWIFEDADTELNSQACAVSRAALRARQLDLTGTDRRFDTDLLGTVLTVLRPASALKARGQFYTPACIAALLARMSDVEEHQAVEDPMVGTGGLFRAVAHVMRDVGRDPRTIQWVGCDIDELAVACATVNSMIWGLGRDIVFHVGDALTDDWKAAALAQRDKLSQLAADITRYRALFALLDGYPVRDSDART</sequence>
<reference evidence="2 3" key="1">
    <citation type="submission" date="2021-12" db="EMBL/GenBank/DDBJ databases">
        <title>Genome sequence of Kibdelosporangium philippinense ATCC 49844.</title>
        <authorList>
            <person name="Fedorov E.A."/>
            <person name="Omeragic M."/>
            <person name="Shalygina K.F."/>
            <person name="Maclea K.S."/>
        </authorList>
    </citation>
    <scope>NUCLEOTIDE SEQUENCE [LARGE SCALE GENOMIC DNA]</scope>
    <source>
        <strain evidence="2 3">ATCC 49844</strain>
    </source>
</reference>
<evidence type="ECO:0000313" key="2">
    <source>
        <dbReference type="EMBL" id="MCE7007080.1"/>
    </source>
</evidence>
<name>A0ABS8ZGX4_9PSEU</name>
<dbReference type="SUPFAM" id="SSF53335">
    <property type="entry name" value="S-adenosyl-L-methionine-dependent methyltransferases"/>
    <property type="match status" value="1"/>
</dbReference>
<dbReference type="Proteomes" id="UP001521150">
    <property type="component" value="Unassembled WGS sequence"/>
</dbReference>
<gene>
    <name evidence="2" type="ORF">LWC34_30260</name>
</gene>
<dbReference type="EMBL" id="JAJVCN010000002">
    <property type="protein sequence ID" value="MCE7007080.1"/>
    <property type="molecule type" value="Genomic_DNA"/>
</dbReference>
<proteinExistence type="predicted"/>
<organism evidence="2 3">
    <name type="scientific">Kibdelosporangium philippinense</name>
    <dbReference type="NCBI Taxonomy" id="211113"/>
    <lineage>
        <taxon>Bacteria</taxon>
        <taxon>Bacillati</taxon>
        <taxon>Actinomycetota</taxon>
        <taxon>Actinomycetes</taxon>
        <taxon>Pseudonocardiales</taxon>
        <taxon>Pseudonocardiaceae</taxon>
        <taxon>Kibdelosporangium</taxon>
    </lineage>
</organism>
<keyword evidence="2" id="KW-0808">Transferase</keyword>
<dbReference type="InterPro" id="IPR003356">
    <property type="entry name" value="DNA_methylase_A-5"/>
</dbReference>
<dbReference type="RefSeq" id="WP_380151527.1">
    <property type="nucleotide sequence ID" value="NZ_JBHMDJ010000097.1"/>
</dbReference>
<evidence type="ECO:0000259" key="1">
    <source>
        <dbReference type="Pfam" id="PF02384"/>
    </source>
</evidence>
<keyword evidence="3" id="KW-1185">Reference proteome</keyword>
<accession>A0ABS8ZGX4</accession>
<dbReference type="InterPro" id="IPR029063">
    <property type="entry name" value="SAM-dependent_MTases_sf"/>
</dbReference>